<dbReference type="SUPFAM" id="SSF52499">
    <property type="entry name" value="Isochorismatase-like hydrolases"/>
    <property type="match status" value="1"/>
</dbReference>
<comment type="similarity">
    <text evidence="1">Belongs to the isochorismatase family.</text>
</comment>
<proteinExistence type="inferred from homology"/>
<dbReference type="OMA" id="VCNAYWS"/>
<sequence>MPSPDEHAEAASYRASGFSNRLGWGQRPALILIDICQAYFTPGSPLDCSSNPSAAASPDHMRALLSAARSNPDIPIIHTQVSYSKKDMSQAGLFYRKAPVIDLWLQGNDQKGYSTLLPGLSPLANEHVIIKQHASAFFGTELCSLLQYLRVDTVVICGVSTSGCVRATTLDALQNNFRPMVVGDACGDRSVAIHEANLFDMDAKMADVVGVEEAVEHLGGILVPE</sequence>
<dbReference type="InterPro" id="IPR050272">
    <property type="entry name" value="Isochorismatase-like_hydrls"/>
</dbReference>
<dbReference type="PANTHER" id="PTHR43540">
    <property type="entry name" value="PEROXYUREIDOACRYLATE/UREIDOACRYLATE AMIDOHYDROLASE-RELATED"/>
    <property type="match status" value="1"/>
</dbReference>
<evidence type="ECO:0000313" key="5">
    <source>
        <dbReference type="Proteomes" id="UP000016931"/>
    </source>
</evidence>
<dbReference type="HOGENOM" id="CLU_068979_7_1_1"/>
<dbReference type="GO" id="GO:0016787">
    <property type="term" value="F:hydrolase activity"/>
    <property type="evidence" value="ECO:0007669"/>
    <property type="project" value="UniProtKB-KW"/>
</dbReference>
<evidence type="ECO:0000256" key="2">
    <source>
        <dbReference type="ARBA" id="ARBA00022801"/>
    </source>
</evidence>
<dbReference type="GeneID" id="27900016"/>
<dbReference type="Proteomes" id="UP000016931">
    <property type="component" value="Unassembled WGS sequence"/>
</dbReference>
<protein>
    <submittedName>
        <fullName evidence="4">N-carbamoylsarcosine amidase</fullName>
    </submittedName>
</protein>
<reference evidence="4 5" key="1">
    <citation type="journal article" date="2012" name="PLoS Pathog.">
        <title>Diverse lifestyles and strategies of plant pathogenesis encoded in the genomes of eighteen Dothideomycetes fungi.</title>
        <authorList>
            <person name="Ohm R.A."/>
            <person name="Feau N."/>
            <person name="Henrissat B."/>
            <person name="Schoch C.L."/>
            <person name="Horwitz B.A."/>
            <person name="Barry K.W."/>
            <person name="Condon B.J."/>
            <person name="Copeland A.C."/>
            <person name="Dhillon B."/>
            <person name="Glaser F."/>
            <person name="Hesse C.N."/>
            <person name="Kosti I."/>
            <person name="LaButti K."/>
            <person name="Lindquist E.A."/>
            <person name="Lucas S."/>
            <person name="Salamov A.A."/>
            <person name="Bradshaw R.E."/>
            <person name="Ciuffetti L."/>
            <person name="Hamelin R.C."/>
            <person name="Kema G.H.J."/>
            <person name="Lawrence C."/>
            <person name="Scott J.A."/>
            <person name="Spatafora J.W."/>
            <person name="Turgeon B.G."/>
            <person name="de Wit P.J.G.M."/>
            <person name="Zhong S."/>
            <person name="Goodwin S.B."/>
            <person name="Grigoriev I.V."/>
        </authorList>
    </citation>
    <scope>NUCLEOTIDE SEQUENCE [LARGE SCALE GENOMIC DNA]</scope>
    <source>
        <strain evidence="4 5">SO2202</strain>
    </source>
</reference>
<dbReference type="Gene3D" id="3.40.50.850">
    <property type="entry name" value="Isochorismatase-like"/>
    <property type="match status" value="1"/>
</dbReference>
<gene>
    <name evidence="4" type="ORF">SEPMUDRAFT_138454</name>
</gene>
<dbReference type="Pfam" id="PF00857">
    <property type="entry name" value="Isochorismatase"/>
    <property type="match status" value="1"/>
</dbReference>
<accession>N1QNX9</accession>
<keyword evidence="5" id="KW-1185">Reference proteome</keyword>
<dbReference type="OrthoDB" id="1739143at2759"/>
<dbReference type="STRING" id="692275.N1QNX9"/>
<evidence type="ECO:0000259" key="3">
    <source>
        <dbReference type="Pfam" id="PF00857"/>
    </source>
</evidence>
<dbReference type="eggNOG" id="ENOG502QS7S">
    <property type="taxonomic scope" value="Eukaryota"/>
</dbReference>
<evidence type="ECO:0000256" key="1">
    <source>
        <dbReference type="ARBA" id="ARBA00006336"/>
    </source>
</evidence>
<dbReference type="RefSeq" id="XP_016765920.1">
    <property type="nucleotide sequence ID" value="XM_016902879.1"/>
</dbReference>
<evidence type="ECO:0000313" key="4">
    <source>
        <dbReference type="EMBL" id="EMF17799.1"/>
    </source>
</evidence>
<feature type="domain" description="Isochorismatase-like" evidence="3">
    <location>
        <begin position="29"/>
        <end position="213"/>
    </location>
</feature>
<organism evidence="4 5">
    <name type="scientific">Sphaerulina musiva (strain SO2202)</name>
    <name type="common">Poplar stem canker fungus</name>
    <name type="synonym">Septoria musiva</name>
    <dbReference type="NCBI Taxonomy" id="692275"/>
    <lineage>
        <taxon>Eukaryota</taxon>
        <taxon>Fungi</taxon>
        <taxon>Dikarya</taxon>
        <taxon>Ascomycota</taxon>
        <taxon>Pezizomycotina</taxon>
        <taxon>Dothideomycetes</taxon>
        <taxon>Dothideomycetidae</taxon>
        <taxon>Mycosphaerellales</taxon>
        <taxon>Mycosphaerellaceae</taxon>
        <taxon>Sphaerulina</taxon>
    </lineage>
</organism>
<dbReference type="EMBL" id="KB456260">
    <property type="protein sequence ID" value="EMF17799.1"/>
    <property type="molecule type" value="Genomic_DNA"/>
</dbReference>
<keyword evidence="2" id="KW-0378">Hydrolase</keyword>
<dbReference type="InterPro" id="IPR036380">
    <property type="entry name" value="Isochorismatase-like_sf"/>
</dbReference>
<dbReference type="PANTHER" id="PTHR43540:SF1">
    <property type="entry name" value="ISOCHORISMATASE HYDROLASE"/>
    <property type="match status" value="1"/>
</dbReference>
<dbReference type="InterPro" id="IPR000868">
    <property type="entry name" value="Isochorismatase-like_dom"/>
</dbReference>
<dbReference type="AlphaFoldDB" id="N1QNX9"/>
<name>N1QNX9_SPHMS</name>